<feature type="compositionally biased region" description="Low complexity" evidence="10">
    <location>
        <begin position="1120"/>
        <end position="1179"/>
    </location>
</feature>
<organism evidence="12 13">
    <name type="scientific">Hirundo rustica rustica</name>
    <dbReference type="NCBI Taxonomy" id="333673"/>
    <lineage>
        <taxon>Eukaryota</taxon>
        <taxon>Metazoa</taxon>
        <taxon>Chordata</taxon>
        <taxon>Craniata</taxon>
        <taxon>Vertebrata</taxon>
        <taxon>Euteleostomi</taxon>
        <taxon>Archelosauria</taxon>
        <taxon>Archosauria</taxon>
        <taxon>Dinosauria</taxon>
        <taxon>Saurischia</taxon>
        <taxon>Theropoda</taxon>
        <taxon>Coelurosauria</taxon>
        <taxon>Aves</taxon>
        <taxon>Neognathae</taxon>
        <taxon>Neoaves</taxon>
        <taxon>Telluraves</taxon>
        <taxon>Australaves</taxon>
        <taxon>Passeriformes</taxon>
        <taxon>Sylvioidea</taxon>
        <taxon>Hirundinidae</taxon>
        <taxon>Hirundo</taxon>
    </lineage>
</organism>
<feature type="compositionally biased region" description="Polar residues" evidence="10">
    <location>
        <begin position="1334"/>
        <end position="1368"/>
    </location>
</feature>
<evidence type="ECO:0000256" key="10">
    <source>
        <dbReference type="SAM" id="MobiDB-lite"/>
    </source>
</evidence>
<comment type="similarity">
    <text evidence="2 9">Belongs to the Mediator complex subunit 1 family.</text>
</comment>
<feature type="region of interest" description="Disordered" evidence="10">
    <location>
        <begin position="683"/>
        <end position="720"/>
    </location>
</feature>
<feature type="compositionally biased region" description="Basic and acidic residues" evidence="10">
    <location>
        <begin position="849"/>
        <end position="860"/>
    </location>
</feature>
<dbReference type="GO" id="GO:0003712">
    <property type="term" value="F:transcription coregulator activity"/>
    <property type="evidence" value="ECO:0007669"/>
    <property type="project" value="InterPro"/>
</dbReference>
<dbReference type="Proteomes" id="UP000269221">
    <property type="component" value="Unassembled WGS sequence"/>
</dbReference>
<dbReference type="GO" id="GO:0097067">
    <property type="term" value="P:cellular response to thyroid hormone stimulus"/>
    <property type="evidence" value="ECO:0007669"/>
    <property type="project" value="TreeGrafter"/>
</dbReference>
<feature type="compositionally biased region" description="Low complexity" evidence="10">
    <location>
        <begin position="986"/>
        <end position="1021"/>
    </location>
</feature>
<protein>
    <recommendedName>
        <fullName evidence="3 9">Mediator of RNA polymerase II transcription subunit 1</fullName>
    </recommendedName>
    <alternativeName>
        <fullName evidence="8 9">Mediator complex subunit 1</fullName>
    </alternativeName>
</protein>
<dbReference type="OrthoDB" id="2281547at2759"/>
<dbReference type="EMBL" id="QRBI01000137">
    <property type="protein sequence ID" value="RMC01409.1"/>
    <property type="molecule type" value="Genomic_DNA"/>
</dbReference>
<dbReference type="GO" id="GO:0046966">
    <property type="term" value="F:nuclear thyroid hormone receptor binding"/>
    <property type="evidence" value="ECO:0007669"/>
    <property type="project" value="TreeGrafter"/>
</dbReference>
<proteinExistence type="inferred from homology"/>
<feature type="region of interest" description="Disordered" evidence="10">
    <location>
        <begin position="832"/>
        <end position="1456"/>
    </location>
</feature>
<feature type="compositionally biased region" description="Basic and acidic residues" evidence="10">
    <location>
        <begin position="1392"/>
        <end position="1410"/>
    </location>
</feature>
<feature type="compositionally biased region" description="Polar residues" evidence="10">
    <location>
        <begin position="1311"/>
        <end position="1326"/>
    </location>
</feature>
<feature type="domain" description="Mediator complex subunit Med1" evidence="11">
    <location>
        <begin position="181"/>
        <end position="402"/>
    </location>
</feature>
<gene>
    <name evidence="12" type="ORF">DUI87_21848</name>
</gene>
<feature type="compositionally biased region" description="Low complexity" evidence="10">
    <location>
        <begin position="1103"/>
        <end position="1113"/>
    </location>
</feature>
<evidence type="ECO:0000256" key="4">
    <source>
        <dbReference type="ARBA" id="ARBA00023015"/>
    </source>
</evidence>
<dbReference type="Pfam" id="PF10744">
    <property type="entry name" value="Med1"/>
    <property type="match status" value="2"/>
</dbReference>
<evidence type="ECO:0000256" key="9">
    <source>
        <dbReference type="RuleBase" id="RU364059"/>
    </source>
</evidence>
<evidence type="ECO:0000259" key="11">
    <source>
        <dbReference type="Pfam" id="PF10744"/>
    </source>
</evidence>
<comment type="subcellular location">
    <subcellularLocation>
        <location evidence="1 9">Nucleus</location>
    </subcellularLocation>
</comment>
<feature type="compositionally biased region" description="Basic and acidic residues" evidence="10">
    <location>
        <begin position="1238"/>
        <end position="1250"/>
    </location>
</feature>
<dbReference type="InterPro" id="IPR019680">
    <property type="entry name" value="Mediator_Med1"/>
</dbReference>
<evidence type="ECO:0000256" key="2">
    <source>
        <dbReference type="ARBA" id="ARBA00006210"/>
    </source>
</evidence>
<evidence type="ECO:0000313" key="13">
    <source>
        <dbReference type="Proteomes" id="UP000269221"/>
    </source>
</evidence>
<dbReference type="STRING" id="333673.A0A3M0JKQ5"/>
<dbReference type="GO" id="GO:0042974">
    <property type="term" value="F:nuclear retinoic acid receptor binding"/>
    <property type="evidence" value="ECO:0007669"/>
    <property type="project" value="TreeGrafter"/>
</dbReference>
<sequence length="1469" mass="154794">MKAAPGSAEEAEKLNKMSSLLERLHAKYSQNRPWTETMKLVRQVMEKRVVLNSGGHQHLVSCLETLQKALKVSSLPAMTDRLESIARQSGLGSHLSANGTECYITSDMFYVEVQLDPTGLLCDVKVAHHGENPVSCPELVQHLREKNFDEFSKHLRGLVNLYKLPGDKQATNATPLDKILHGSVGYLTPRSGGLLMNLKYYVSPYDLFEDGTGAPVVLHENSVPRSLGMNVSVTVEGTMAMHKLPIAPLIMGSHPVDSKGTPSFSSITSANSVDLPACFFLKFPRPIPVSRAFIQKLQSCTGIPLFDTPPAFVPLYELITQFELSKEADPLPLHHNMRFYAALPGQQHCYFLNKDAPLPDGRSLQGTLISKIAFQHPGRVPLILNLIRHQVAYNTLIGSCVKRTVLKEDSPGILQFEVCPLSDSCFSVSFQHPVNDSLVCVVMDVQDSSHVNCKLYKGLSDALICTDDFIAKVVQRCMSIPVTMRAIRRKAETIQADTPALSLIAETVEDMVKKNLPPASSPGYGMTTGSNPMSGTTTPTNTFPGGPITTLFNMSISMKERHDSVGHGEDFSKVSQNPILTSLLQITGNVGSTIGSSPTPPHHTPPPNPIFDVNMTADTLDTPHITPAPSQCSTPPTTYPQALPHAQPSIQRMVRLSSSDSIGADVTDILSDIAEEASKLPATAEDCPPIGTPVRDSSSSGHSQSALFDPDVFQTNSSENPYTDPADLIADAAVSPNSDSSNHFFPDGVDFNPDLLNSQSQSGFGEEYFDESSQSGDTDDFKGYAPQALTNLGVQVLGADGGENKFKGSAPSDTVDFSIIAAASKALGSSDIMEHHSGGQSPLLNAGDLGKEKSQKRVKEGNGSGSAMAGAGIDGKPGKRSRTPSSDGKSKEKLPKRKKQETDGKSPSHSSSNRPFTPPASTGGSKSPGSSGRSQTPPGVATPPIPKITIQIPKGTVTVGKPSSHGQYTSSGSVTSSSSKSHHSHSSSSSSSSSSSTSGKIKNKSEGSSGSKMSSSLYSSQGGSGSGQSKGSSQSVGKPGSSPITKHGLSTGSGGAKMKPQGKPSSLMNPSMSKPNISPSHSRPSGASDKLASPMKPVPGTPPSSKAKSPISSGSGGSHMSGTGSSSGMKSSSGMGSSGSMSQKPPPSSNSSTVSSSSFSSSGSSMSSSQNQHGSSKGKSPSRNKKPSLTAVIDKLKHGVVTSGPGGDDPMDGQMGPSSNSSSHTMSSKHNMSGGEFQGKREKSDKEKSKVSVSGGSVDSSKKNSDSKSVGSTGVAKIIISKHDGGSPSIKAKVTLQKPGEGGGDGLRPQMASSKSYGSPLISGSTPKHERCSPSHSKSPAYTPQNIDSESESGSSIAEKSYQNSPSSDDGIRPLPEYSAEKHKKHKKEKKKVKDKDRDRERDRDKDRDKKKSHGMKPESWSKSPISADQSLSMASNAILSAERPSRASPEFLIGEEDDDLMDVALIGN</sequence>
<comment type="function">
    <text evidence="9">Component of the Mediator complex, a coactivator involved in the regulated transcription of nearly all RNA polymerase II-dependent genes. Mediator functions as a bridge to convey information from gene-specific regulatory proteins to the basal RNA polymerase II transcription machinery. Mediator is recruited to promoters by direct interactions with regulatory proteins and serves as a scaffold for the assembly of a functional preinitiation complex with RNA polymerase II and the general transcription factors.</text>
</comment>
<evidence type="ECO:0000256" key="3">
    <source>
        <dbReference type="ARBA" id="ARBA00020612"/>
    </source>
</evidence>
<evidence type="ECO:0000313" key="12">
    <source>
        <dbReference type="EMBL" id="RMC01409.1"/>
    </source>
</evidence>
<reference evidence="12 13" key="1">
    <citation type="submission" date="2018-07" db="EMBL/GenBank/DDBJ databases">
        <title>A high quality draft genome assembly of the barn swallow (H. rustica rustica).</title>
        <authorList>
            <person name="Formenti G."/>
            <person name="Chiara M."/>
            <person name="Poveda L."/>
            <person name="Francoijs K.-J."/>
            <person name="Bonisoli-Alquati A."/>
            <person name="Canova L."/>
            <person name="Gianfranceschi L."/>
            <person name="Horner D.S."/>
            <person name="Saino N."/>
        </authorList>
    </citation>
    <scope>NUCLEOTIDE SEQUENCE [LARGE SCALE GENOMIC DNA]</scope>
    <source>
        <strain evidence="12">Chelidonia</strain>
        <tissue evidence="12">Blood</tissue>
    </source>
</reference>
<feature type="compositionally biased region" description="Basic residues" evidence="10">
    <location>
        <begin position="1382"/>
        <end position="1391"/>
    </location>
</feature>
<dbReference type="PANTHER" id="PTHR12881">
    <property type="entry name" value="MEDIATOR OF RNA POLYMERASE II TRANSCRIPTION SUBUNIT 1"/>
    <property type="match status" value="1"/>
</dbReference>
<evidence type="ECO:0000256" key="1">
    <source>
        <dbReference type="ARBA" id="ARBA00004123"/>
    </source>
</evidence>
<feature type="compositionally biased region" description="Low complexity" evidence="10">
    <location>
        <begin position="969"/>
        <end position="979"/>
    </location>
</feature>
<dbReference type="GO" id="GO:0016592">
    <property type="term" value="C:mediator complex"/>
    <property type="evidence" value="ECO:0007669"/>
    <property type="project" value="InterPro"/>
</dbReference>
<dbReference type="InterPro" id="IPR051999">
    <property type="entry name" value="Mediator_complex_subunit_1"/>
</dbReference>
<keyword evidence="6 9" id="KW-0804">Transcription</keyword>
<comment type="caution">
    <text evidence="12">The sequence shown here is derived from an EMBL/GenBank/DDBJ whole genome shotgun (WGS) entry which is preliminary data.</text>
</comment>
<evidence type="ECO:0000256" key="6">
    <source>
        <dbReference type="ARBA" id="ARBA00023163"/>
    </source>
</evidence>
<feature type="domain" description="Mediator complex subunit Med1" evidence="11">
    <location>
        <begin position="61"/>
        <end position="170"/>
    </location>
</feature>
<feature type="compositionally biased region" description="Polar residues" evidence="10">
    <location>
        <begin position="695"/>
        <end position="706"/>
    </location>
</feature>
<feature type="compositionally biased region" description="Low complexity" evidence="10">
    <location>
        <begin position="1212"/>
        <end position="1233"/>
    </location>
</feature>
<feature type="compositionally biased region" description="Low complexity" evidence="10">
    <location>
        <begin position="921"/>
        <end position="934"/>
    </location>
</feature>
<keyword evidence="13" id="KW-1185">Reference proteome</keyword>
<dbReference type="GO" id="GO:0045944">
    <property type="term" value="P:positive regulation of transcription by RNA polymerase II"/>
    <property type="evidence" value="ECO:0007669"/>
    <property type="project" value="UniProtKB-ARBA"/>
</dbReference>
<evidence type="ECO:0000256" key="8">
    <source>
        <dbReference type="ARBA" id="ARBA00031254"/>
    </source>
</evidence>
<feature type="compositionally biased region" description="Polar residues" evidence="10">
    <location>
        <begin position="1063"/>
        <end position="1085"/>
    </location>
</feature>
<feature type="compositionally biased region" description="Low complexity" evidence="10">
    <location>
        <begin position="1029"/>
        <end position="1042"/>
    </location>
</feature>
<evidence type="ECO:0000256" key="5">
    <source>
        <dbReference type="ARBA" id="ARBA00023159"/>
    </source>
</evidence>
<name>A0A3M0JKQ5_HIRRU</name>
<keyword evidence="5 9" id="KW-0010">Activator</keyword>
<keyword evidence="4 9" id="KW-0805">Transcription regulation</keyword>
<keyword evidence="7 9" id="KW-0539">Nucleus</keyword>
<feature type="compositionally biased region" description="Polar residues" evidence="10">
    <location>
        <begin position="1421"/>
        <end position="1439"/>
    </location>
</feature>
<dbReference type="PANTHER" id="PTHR12881:SF10">
    <property type="entry name" value="MEDIATOR OF RNA POLYMERASE II TRANSCRIPTION SUBUNIT 1"/>
    <property type="match status" value="1"/>
</dbReference>
<evidence type="ECO:0000256" key="7">
    <source>
        <dbReference type="ARBA" id="ARBA00023242"/>
    </source>
</evidence>
<accession>A0A3M0JKQ5</accession>
<dbReference type="GO" id="GO:0042809">
    <property type="term" value="F:nuclear vitamin D receptor binding"/>
    <property type="evidence" value="ECO:0007669"/>
    <property type="project" value="TreeGrafter"/>
</dbReference>